<sequence length="424" mass="43678" precursor="true">MRRSLRSFVAAGAAVASIVVGVTACSGGGGNGGDILSQARHGGADPCAPTAGVDRGKISLGLLYSGSPYDGDPSALFRAGVDARLGEQNAKGGIYGRRLSYSIEDDEAAPELNAVGGRALAQRDKALGLLQFSVAASGSAHLLESAGVPVVDGQITDPSVVLRSNVFSYSRPTVEEPTSSGWGEFLANRGAHRAVTVSLELSSATRSMADAARRSVLAAGLKVADNLQVPSGPFDADRFADEVRDSGADSLIAFVPAPNFYQIVAAVQDAGVDLKAILGNPTSYDRSQLARFGDSAAGAYAFLDYTPFEVSTPAHRRFLAAMAAYAPQAAALPDGTALIGWISADLLLRGITAAGACPTRAGVLAGLRSQTRFDADGLLPAPINLSKGVANIAPCYDYVQVTQDGKKFVPVPGKPRCGRILRAG</sequence>
<comment type="similarity">
    <text evidence="1">Belongs to the leucine-binding protein family.</text>
</comment>
<proteinExistence type="inferred from homology"/>
<dbReference type="EMBL" id="JYFN01000060">
    <property type="protein sequence ID" value="KJE20426.1"/>
    <property type="molecule type" value="Genomic_DNA"/>
</dbReference>
<evidence type="ECO:0000313" key="6">
    <source>
        <dbReference type="Proteomes" id="UP000032545"/>
    </source>
</evidence>
<dbReference type="InterPro" id="IPR051010">
    <property type="entry name" value="BCAA_transport"/>
</dbReference>
<dbReference type="OrthoDB" id="4364076at2"/>
<dbReference type="PANTHER" id="PTHR30483:SF6">
    <property type="entry name" value="PERIPLASMIC BINDING PROTEIN OF ABC TRANSPORTER FOR NATURAL AMINO ACIDS"/>
    <property type="match status" value="1"/>
</dbReference>
<dbReference type="CDD" id="cd06341">
    <property type="entry name" value="PBP1_ABC_ligand_binding-like"/>
    <property type="match status" value="1"/>
</dbReference>
<gene>
    <name evidence="5" type="ORF">FF36_05258</name>
</gene>
<evidence type="ECO:0000259" key="4">
    <source>
        <dbReference type="Pfam" id="PF13458"/>
    </source>
</evidence>
<dbReference type="Pfam" id="PF13458">
    <property type="entry name" value="Peripla_BP_6"/>
    <property type="match status" value="1"/>
</dbReference>
<dbReference type="PANTHER" id="PTHR30483">
    <property type="entry name" value="LEUCINE-SPECIFIC-BINDING PROTEIN"/>
    <property type="match status" value="1"/>
</dbReference>
<organism evidence="5 6">
    <name type="scientific">Frankia torreyi</name>
    <dbReference type="NCBI Taxonomy" id="1856"/>
    <lineage>
        <taxon>Bacteria</taxon>
        <taxon>Bacillati</taxon>
        <taxon>Actinomycetota</taxon>
        <taxon>Actinomycetes</taxon>
        <taxon>Frankiales</taxon>
        <taxon>Frankiaceae</taxon>
        <taxon>Frankia</taxon>
    </lineage>
</organism>
<keyword evidence="2 3" id="KW-0732">Signal</keyword>
<dbReference type="InterPro" id="IPR028081">
    <property type="entry name" value="Leu-bd"/>
</dbReference>
<feature type="domain" description="Leucine-binding protein" evidence="4">
    <location>
        <begin position="58"/>
        <end position="406"/>
    </location>
</feature>
<dbReference type="InterPro" id="IPR028082">
    <property type="entry name" value="Peripla_BP_I"/>
</dbReference>
<feature type="chain" id="PRO_5002326778" evidence="3">
    <location>
        <begin position="25"/>
        <end position="424"/>
    </location>
</feature>
<name>A0A0D8B8B6_9ACTN</name>
<dbReference type="PATRIC" id="fig|1502723.3.peg.5477"/>
<feature type="signal peptide" evidence="3">
    <location>
        <begin position="1"/>
        <end position="24"/>
    </location>
</feature>
<evidence type="ECO:0000256" key="1">
    <source>
        <dbReference type="ARBA" id="ARBA00010062"/>
    </source>
</evidence>
<dbReference type="RefSeq" id="WP_044887742.1">
    <property type="nucleotide sequence ID" value="NZ_JYFN01000060.1"/>
</dbReference>
<dbReference type="Proteomes" id="UP000032545">
    <property type="component" value="Unassembled WGS sequence"/>
</dbReference>
<dbReference type="PROSITE" id="PS51257">
    <property type="entry name" value="PROKAR_LIPOPROTEIN"/>
    <property type="match status" value="1"/>
</dbReference>
<protein>
    <submittedName>
        <fullName evidence="5">ABC-type branched-chain amino acid transport system, periplasmic component</fullName>
    </submittedName>
</protein>
<evidence type="ECO:0000256" key="2">
    <source>
        <dbReference type="ARBA" id="ARBA00022729"/>
    </source>
</evidence>
<comment type="caution">
    <text evidence="5">The sequence shown here is derived from an EMBL/GenBank/DDBJ whole genome shotgun (WGS) entry which is preliminary data.</text>
</comment>
<reference evidence="5 6" key="2">
    <citation type="journal article" date="2016" name="Genome Announc.">
        <title>Permanent Draft Genome Sequences for Two Variants of Frankia sp. Strain CpI1, the First Frankia Strain Isolated from Root Nodules of Comptonia peregrina.</title>
        <authorList>
            <person name="Oshone R."/>
            <person name="Hurst S.G.IV."/>
            <person name="Abebe-Akele F."/>
            <person name="Simpson S."/>
            <person name="Morris K."/>
            <person name="Thomas W.K."/>
            <person name="Tisa L.S."/>
        </authorList>
    </citation>
    <scope>NUCLEOTIDE SEQUENCE [LARGE SCALE GENOMIC DNA]</scope>
    <source>
        <strain evidence="6">CpI1-S</strain>
    </source>
</reference>
<evidence type="ECO:0000256" key="3">
    <source>
        <dbReference type="SAM" id="SignalP"/>
    </source>
</evidence>
<dbReference type="AlphaFoldDB" id="A0A0D8B8B6"/>
<accession>A0A0D8B8B6</accession>
<dbReference type="Gene3D" id="3.40.50.2300">
    <property type="match status" value="2"/>
</dbReference>
<keyword evidence="6" id="KW-1185">Reference proteome</keyword>
<dbReference type="SUPFAM" id="SSF53822">
    <property type="entry name" value="Periplasmic binding protein-like I"/>
    <property type="match status" value="1"/>
</dbReference>
<evidence type="ECO:0000313" key="5">
    <source>
        <dbReference type="EMBL" id="KJE20426.1"/>
    </source>
</evidence>
<reference evidence="6" key="1">
    <citation type="submission" date="2015-02" db="EMBL/GenBank/DDBJ databases">
        <title>Draft Genome of Frankia sp. CpI1-S.</title>
        <authorList>
            <person name="Oshone R.T."/>
            <person name="Ngom M."/>
            <person name="Ghodhbane-Gtari F."/>
            <person name="Gtari M."/>
            <person name="Morris K."/>
            <person name="Thomas K."/>
            <person name="Sen A."/>
            <person name="Tisa L.S."/>
        </authorList>
    </citation>
    <scope>NUCLEOTIDE SEQUENCE [LARGE SCALE GENOMIC DNA]</scope>
    <source>
        <strain evidence="6">CpI1-S</strain>
    </source>
</reference>